<dbReference type="FunFam" id="1.10.10.60:FF:000060">
    <property type="entry name" value="MYB transcription factor"/>
    <property type="match status" value="1"/>
</dbReference>
<evidence type="ECO:0000259" key="8">
    <source>
        <dbReference type="PROSITE" id="PS50090"/>
    </source>
</evidence>
<keyword evidence="11" id="KW-1185">Reference proteome</keyword>
<evidence type="ECO:0000256" key="3">
    <source>
        <dbReference type="ARBA" id="ARBA00023015"/>
    </source>
</evidence>
<evidence type="ECO:0000256" key="7">
    <source>
        <dbReference type="SAM" id="MobiDB-lite"/>
    </source>
</evidence>
<dbReference type="SMART" id="SM00717">
    <property type="entry name" value="SANT"/>
    <property type="match status" value="2"/>
</dbReference>
<dbReference type="OMA" id="DHMEPLP"/>
<feature type="domain" description="HTH myb-type" evidence="9">
    <location>
        <begin position="85"/>
        <end position="136"/>
    </location>
</feature>
<dbReference type="GO" id="GO:0003677">
    <property type="term" value="F:DNA binding"/>
    <property type="evidence" value="ECO:0007669"/>
    <property type="project" value="UniProtKB-KW"/>
</dbReference>
<keyword evidence="6" id="KW-0539">Nucleus</keyword>
<keyword evidence="3" id="KW-0805">Transcription regulation</keyword>
<dbReference type="InterPro" id="IPR053106">
    <property type="entry name" value="Plant_Male-Germline_Reg_TFs"/>
</dbReference>
<dbReference type="AlphaFoldDB" id="A0A4Y7K8D2"/>
<dbReference type="SUPFAM" id="SSF46689">
    <property type="entry name" value="Homeodomain-like"/>
    <property type="match status" value="1"/>
</dbReference>
<dbReference type="FunFam" id="1.10.10.60:FF:000351">
    <property type="entry name" value="Transcription factor GAMYB"/>
    <property type="match status" value="1"/>
</dbReference>
<reference evidence="10 11" key="1">
    <citation type="journal article" date="2018" name="Science">
        <title>The opium poppy genome and morphinan production.</title>
        <authorList>
            <person name="Guo L."/>
            <person name="Winzer T."/>
            <person name="Yang X."/>
            <person name="Li Y."/>
            <person name="Ning Z."/>
            <person name="He Z."/>
            <person name="Teodor R."/>
            <person name="Lu Y."/>
            <person name="Bowser T.A."/>
            <person name="Graham I.A."/>
            <person name="Ye K."/>
        </authorList>
    </citation>
    <scope>NUCLEOTIDE SEQUENCE [LARGE SCALE GENOMIC DNA]</scope>
    <source>
        <strain evidence="11">cv. HN1</strain>
        <tissue evidence="10">Leaves</tissue>
    </source>
</reference>
<keyword evidence="4" id="KW-0238">DNA-binding</keyword>
<dbReference type="InterPro" id="IPR009057">
    <property type="entry name" value="Homeodomain-like_sf"/>
</dbReference>
<keyword evidence="2" id="KW-0677">Repeat</keyword>
<accession>A0A4Y7K8D2</accession>
<evidence type="ECO:0000259" key="9">
    <source>
        <dbReference type="PROSITE" id="PS51294"/>
    </source>
</evidence>
<keyword evidence="5" id="KW-0804">Transcription</keyword>
<evidence type="ECO:0000313" key="10">
    <source>
        <dbReference type="EMBL" id="RZC69157.1"/>
    </source>
</evidence>
<dbReference type="OrthoDB" id="2143914at2759"/>
<protein>
    <submittedName>
        <fullName evidence="10">Uncharacterized protein</fullName>
    </submittedName>
</protein>
<proteinExistence type="predicted"/>
<dbReference type="Gramene" id="RZC69157">
    <property type="protein sequence ID" value="RZC69157"/>
    <property type="gene ID" value="C5167_032276"/>
</dbReference>
<gene>
    <name evidence="10" type="ORF">C5167_032276</name>
</gene>
<organism evidence="10 11">
    <name type="scientific">Papaver somniferum</name>
    <name type="common">Opium poppy</name>
    <dbReference type="NCBI Taxonomy" id="3469"/>
    <lineage>
        <taxon>Eukaryota</taxon>
        <taxon>Viridiplantae</taxon>
        <taxon>Streptophyta</taxon>
        <taxon>Embryophyta</taxon>
        <taxon>Tracheophyta</taxon>
        <taxon>Spermatophyta</taxon>
        <taxon>Magnoliopsida</taxon>
        <taxon>Ranunculales</taxon>
        <taxon>Papaveraceae</taxon>
        <taxon>Papaveroideae</taxon>
        <taxon>Papaver</taxon>
    </lineage>
</organism>
<name>A0A4Y7K8D2_PAPSO</name>
<dbReference type="CDD" id="cd00167">
    <property type="entry name" value="SANT"/>
    <property type="match status" value="2"/>
</dbReference>
<dbReference type="PROSITE" id="PS51294">
    <property type="entry name" value="HTH_MYB"/>
    <property type="match status" value="2"/>
</dbReference>
<evidence type="ECO:0000256" key="2">
    <source>
        <dbReference type="ARBA" id="ARBA00022737"/>
    </source>
</evidence>
<dbReference type="InterPro" id="IPR017930">
    <property type="entry name" value="Myb_dom"/>
</dbReference>
<feature type="region of interest" description="Disordered" evidence="7">
    <location>
        <begin position="144"/>
        <end position="163"/>
    </location>
</feature>
<dbReference type="GO" id="GO:0005634">
    <property type="term" value="C:nucleus"/>
    <property type="evidence" value="ECO:0007669"/>
    <property type="project" value="UniProtKB-SubCell"/>
</dbReference>
<dbReference type="Proteomes" id="UP000316621">
    <property type="component" value="Chromosome 7"/>
</dbReference>
<dbReference type="Gene3D" id="1.10.10.60">
    <property type="entry name" value="Homeodomain-like"/>
    <property type="match status" value="2"/>
</dbReference>
<dbReference type="PANTHER" id="PTHR47996">
    <property type="entry name" value="TRANSCRIPTION FACTOR DUO1"/>
    <property type="match status" value="1"/>
</dbReference>
<dbReference type="PROSITE" id="PS50090">
    <property type="entry name" value="MYB_LIKE"/>
    <property type="match status" value="2"/>
</dbReference>
<feature type="domain" description="Myb-like" evidence="8">
    <location>
        <begin position="89"/>
        <end position="132"/>
    </location>
</feature>
<dbReference type="Pfam" id="PF00249">
    <property type="entry name" value="Myb_DNA-binding"/>
    <property type="match status" value="2"/>
</dbReference>
<dbReference type="PANTHER" id="PTHR47996:SF3">
    <property type="entry name" value="TRANSCRIPTION FACTOR DUO1"/>
    <property type="match status" value="1"/>
</dbReference>
<evidence type="ECO:0000256" key="6">
    <source>
        <dbReference type="ARBA" id="ARBA00023242"/>
    </source>
</evidence>
<feature type="domain" description="Myb-like" evidence="8">
    <location>
        <begin position="31"/>
        <end position="80"/>
    </location>
</feature>
<evidence type="ECO:0000256" key="1">
    <source>
        <dbReference type="ARBA" id="ARBA00004123"/>
    </source>
</evidence>
<evidence type="ECO:0000313" key="11">
    <source>
        <dbReference type="Proteomes" id="UP000316621"/>
    </source>
</evidence>
<comment type="subcellular location">
    <subcellularLocation>
        <location evidence="1">Nucleus</location>
    </subcellularLocation>
</comment>
<evidence type="ECO:0000256" key="4">
    <source>
        <dbReference type="ARBA" id="ARBA00023125"/>
    </source>
</evidence>
<dbReference type="InterPro" id="IPR001005">
    <property type="entry name" value="SANT/Myb"/>
</dbReference>
<dbReference type="STRING" id="3469.A0A4Y7K8D2"/>
<dbReference type="EMBL" id="CM010721">
    <property type="protein sequence ID" value="RZC69157.1"/>
    <property type="molecule type" value="Genomic_DNA"/>
</dbReference>
<feature type="domain" description="HTH myb-type" evidence="9">
    <location>
        <begin position="32"/>
        <end position="84"/>
    </location>
</feature>
<evidence type="ECO:0000256" key="5">
    <source>
        <dbReference type="ARBA" id="ARBA00023163"/>
    </source>
</evidence>
<sequence>MKKKRVESGFGKEMDGIIRQNKRDREDGVVMRKGPWMAEEDEILMAYVDKYGPRDWSSIRSKGLLPRTGKSCRLRWVNKLKPDLKTGCKFSAEEERIVIDLQARFGNKWARIATYLQGRTDNDVKNFWSTRQKRLARILQTPTMSKSQKNNGKFHGLPSLEPPNLCPTTMQEESASMSNSCQPSMSNSSQPSCYMGNNVPIKMVALPDLVKQNNLNNMEILPELELPSTTETKPFSDHPQPLQFSFPQLPEPELDIPLLSENQNLDLDVFGRGEISEPENGSHFPLDLPFFGLGNADRDLVKGSSINTETPDSFFDDFPPDMFDYMEPPLPSSFHW</sequence>